<protein>
    <submittedName>
        <fullName evidence="1">Uncharacterized protein</fullName>
    </submittedName>
</protein>
<accession>A0AAV3PGJ6</accession>
<reference evidence="1 2" key="1">
    <citation type="submission" date="2024-01" db="EMBL/GenBank/DDBJ databases">
        <title>The complete chloroplast genome sequence of Lithospermum erythrorhizon: insights into the phylogenetic relationship among Boraginaceae species and the maternal lineages of purple gromwells.</title>
        <authorList>
            <person name="Okada T."/>
            <person name="Watanabe K."/>
        </authorList>
    </citation>
    <scope>NUCLEOTIDE SEQUENCE [LARGE SCALE GENOMIC DNA]</scope>
</reference>
<dbReference type="EMBL" id="BAABME010017480">
    <property type="protein sequence ID" value="GAA0150238.1"/>
    <property type="molecule type" value="Genomic_DNA"/>
</dbReference>
<dbReference type="AlphaFoldDB" id="A0AAV3PGJ6"/>
<evidence type="ECO:0000313" key="1">
    <source>
        <dbReference type="EMBL" id="GAA0150238.1"/>
    </source>
</evidence>
<evidence type="ECO:0000313" key="2">
    <source>
        <dbReference type="Proteomes" id="UP001454036"/>
    </source>
</evidence>
<sequence>MKLVCRGCLPSILEEREISFTRSRDKATKRCQTSRELLDVFISVRGFISNSSLILSWLGSIPLSLFIYLKNFPDVTPNEQFSRLSFILLSLKLNRLNVPLRLFMDGLGFQQIGNFLSYRQVFLLTECSLFRCLTGTNSGSTCNR</sequence>
<comment type="caution">
    <text evidence="1">The sequence shown here is derived from an EMBL/GenBank/DDBJ whole genome shotgun (WGS) entry which is preliminary data.</text>
</comment>
<organism evidence="1 2">
    <name type="scientific">Lithospermum erythrorhizon</name>
    <name type="common">Purple gromwell</name>
    <name type="synonym">Lithospermum officinale var. erythrorhizon</name>
    <dbReference type="NCBI Taxonomy" id="34254"/>
    <lineage>
        <taxon>Eukaryota</taxon>
        <taxon>Viridiplantae</taxon>
        <taxon>Streptophyta</taxon>
        <taxon>Embryophyta</taxon>
        <taxon>Tracheophyta</taxon>
        <taxon>Spermatophyta</taxon>
        <taxon>Magnoliopsida</taxon>
        <taxon>eudicotyledons</taxon>
        <taxon>Gunneridae</taxon>
        <taxon>Pentapetalae</taxon>
        <taxon>asterids</taxon>
        <taxon>lamiids</taxon>
        <taxon>Boraginales</taxon>
        <taxon>Boraginaceae</taxon>
        <taxon>Boraginoideae</taxon>
        <taxon>Lithospermeae</taxon>
        <taxon>Lithospermum</taxon>
    </lineage>
</organism>
<dbReference type="Proteomes" id="UP001454036">
    <property type="component" value="Unassembled WGS sequence"/>
</dbReference>
<gene>
    <name evidence="1" type="ORF">LIER_37084</name>
</gene>
<keyword evidence="2" id="KW-1185">Reference proteome</keyword>
<name>A0AAV3PGJ6_LITER</name>
<proteinExistence type="predicted"/>